<dbReference type="Pfam" id="PF24684">
    <property type="entry name" value="Vgb_lyase"/>
    <property type="match status" value="1"/>
</dbReference>
<name>Q0W4Q2_METAR</name>
<dbReference type="AlphaFoldDB" id="Q0W4Q2"/>
<dbReference type="eggNOG" id="arCOG03564">
    <property type="taxonomic scope" value="Archaea"/>
</dbReference>
<proteinExistence type="predicted"/>
<dbReference type="Proteomes" id="UP000000663">
    <property type="component" value="Chromosome"/>
</dbReference>
<dbReference type="PANTHER" id="PTHR40274">
    <property type="entry name" value="VIRGINIAMYCIN B LYASE"/>
    <property type="match status" value="1"/>
</dbReference>
<dbReference type="PANTHER" id="PTHR40274:SF3">
    <property type="entry name" value="VIRGINIAMYCIN B LYASE"/>
    <property type="match status" value="1"/>
</dbReference>
<dbReference type="Gene3D" id="2.130.10.10">
    <property type="entry name" value="YVTN repeat-like/Quinoprotein amine dehydrogenase"/>
    <property type="match status" value="1"/>
</dbReference>
<evidence type="ECO:0000313" key="2">
    <source>
        <dbReference type="Proteomes" id="UP000000663"/>
    </source>
</evidence>
<dbReference type="RefSeq" id="WP_012035910.1">
    <property type="nucleotide sequence ID" value="NC_009464.1"/>
</dbReference>
<dbReference type="STRING" id="351160.RCIX1356"/>
<dbReference type="EMBL" id="AM114193">
    <property type="protein sequence ID" value="CAJ36641.1"/>
    <property type="molecule type" value="Genomic_DNA"/>
</dbReference>
<dbReference type="OrthoDB" id="11063at2157"/>
<sequence length="380" mass="41365">MAGRRLLILIALAIVSAALFSAIAAADQTYSVTEYPLPAENAGATAMAIDASGDVWLIQDSPPVIYRLSRENGSFSQYTIKGFENAGFSGLSVDAEGNAWFADLKGNRVGAYTPATNHTATFTFPGPMAPSSVIREGDTLWIGCKEEVGELNLVTNEFSDHFAYKMDSYLFDIHIDRLRNVWFVENKANKVGTYYRMYDTVPEFEIPTPEAYPTCLSIDSEGRLWFVESGPNKLGMFDTDLFSFEEYNMTTVDGRLPKLAYLTTVNDSIWVTDSANGRVLKFYPDDGRFAAAELGNGTVPTFIEADGEGILWVYEASGKKLASVKIFDGFGVPTPTPAPTPAATPLPATTPTAMPAPAPGFEFLIATSVLLALMLVKARR</sequence>
<evidence type="ECO:0000313" key="1">
    <source>
        <dbReference type="EMBL" id="CAJ36641.1"/>
    </source>
</evidence>
<organism evidence="1 2">
    <name type="scientific">Methanocella arvoryzae (strain DSM 22066 / NBRC 105507 / MRE50)</name>
    <dbReference type="NCBI Taxonomy" id="351160"/>
    <lineage>
        <taxon>Archaea</taxon>
        <taxon>Methanobacteriati</taxon>
        <taxon>Methanobacteriota</taxon>
        <taxon>Stenosarchaea group</taxon>
        <taxon>Methanomicrobia</taxon>
        <taxon>Methanocellales</taxon>
        <taxon>Methanocellaceae</taxon>
        <taxon>Methanocella</taxon>
    </lineage>
</organism>
<dbReference type="GeneID" id="5143989"/>
<keyword evidence="2" id="KW-1185">Reference proteome</keyword>
<dbReference type="InterPro" id="IPR015943">
    <property type="entry name" value="WD40/YVTN_repeat-like_dom_sf"/>
</dbReference>
<dbReference type="KEGG" id="rci:RCIX1356"/>
<accession>Q0W4Q2</accession>
<dbReference type="InterPro" id="IPR051344">
    <property type="entry name" value="Vgb"/>
</dbReference>
<gene>
    <name evidence="1" type="ORF">RCIX1356</name>
</gene>
<dbReference type="SUPFAM" id="SSF63825">
    <property type="entry name" value="YWTD domain"/>
    <property type="match status" value="1"/>
</dbReference>
<reference evidence="1 2" key="1">
    <citation type="journal article" date="2006" name="Science">
        <title>Genome of rice cluster I archaea -- the key methane producers in the rice rhizosphere.</title>
        <authorList>
            <person name="Erkel C."/>
            <person name="Kube M."/>
            <person name="Reinhardt R."/>
            <person name="Liesack W."/>
        </authorList>
    </citation>
    <scope>NUCLEOTIDE SEQUENCE [LARGE SCALE GENOMIC DNA]</scope>
    <source>
        <strain evidence="2">DSM 22066 / NBRC 105507 / MRE50</strain>
    </source>
</reference>
<evidence type="ECO:0008006" key="3">
    <source>
        <dbReference type="Google" id="ProtNLM"/>
    </source>
</evidence>
<protein>
    <recommendedName>
        <fullName evidence="3">Streptogramin lyase</fullName>
    </recommendedName>
</protein>